<comment type="subcellular location">
    <subcellularLocation>
        <location evidence="1">Nucleus</location>
    </subcellularLocation>
</comment>
<reference evidence="10" key="1">
    <citation type="journal article" date="2015" name="Genome Announc.">
        <title>Draft genome sequence of the fungus Penicillium brasilianum MG11.</title>
        <authorList>
            <person name="Horn F."/>
            <person name="Linde J."/>
            <person name="Mattern D.J."/>
            <person name="Walther G."/>
            <person name="Guthke R."/>
            <person name="Brakhage A.A."/>
            <person name="Valiante V."/>
        </authorList>
    </citation>
    <scope>NUCLEOTIDE SEQUENCE [LARGE SCALE GENOMIC DNA]</scope>
    <source>
        <strain evidence="10">MG11</strain>
    </source>
</reference>
<keyword evidence="10" id="KW-1185">Reference proteome</keyword>
<evidence type="ECO:0000256" key="4">
    <source>
        <dbReference type="ARBA" id="ARBA00023015"/>
    </source>
</evidence>
<dbReference type="EMBL" id="CDHK01000024">
    <property type="protein sequence ID" value="CEJ62811.1"/>
    <property type="molecule type" value="Genomic_DNA"/>
</dbReference>
<dbReference type="GO" id="GO:0005634">
    <property type="term" value="C:nucleus"/>
    <property type="evidence" value="ECO:0007669"/>
    <property type="project" value="UniProtKB-SubCell"/>
</dbReference>
<keyword evidence="4" id="KW-0805">Transcription regulation</keyword>
<evidence type="ECO:0000313" key="9">
    <source>
        <dbReference type="EMBL" id="CEJ62811.1"/>
    </source>
</evidence>
<dbReference type="OrthoDB" id="2595934at2759"/>
<dbReference type="PANTHER" id="PTHR31845:SF34">
    <property type="entry name" value="TRANSCRIPTIONAL ACTIVATOR OF PROTEASES PRTT"/>
    <property type="match status" value="1"/>
</dbReference>
<keyword evidence="3" id="KW-0862">Zinc</keyword>
<feature type="region of interest" description="Disordered" evidence="8">
    <location>
        <begin position="272"/>
        <end position="307"/>
    </location>
</feature>
<evidence type="ECO:0008006" key="11">
    <source>
        <dbReference type="Google" id="ProtNLM"/>
    </source>
</evidence>
<dbReference type="InterPro" id="IPR051089">
    <property type="entry name" value="prtT"/>
</dbReference>
<dbReference type="PANTHER" id="PTHR31845">
    <property type="entry name" value="FINGER DOMAIN PROTEIN, PUTATIVE-RELATED"/>
    <property type="match status" value="1"/>
</dbReference>
<dbReference type="GO" id="GO:0000976">
    <property type="term" value="F:transcription cis-regulatory region binding"/>
    <property type="evidence" value="ECO:0007669"/>
    <property type="project" value="TreeGrafter"/>
</dbReference>
<evidence type="ECO:0000313" key="10">
    <source>
        <dbReference type="Proteomes" id="UP000042958"/>
    </source>
</evidence>
<dbReference type="CDD" id="cd12148">
    <property type="entry name" value="fungal_TF_MHR"/>
    <property type="match status" value="1"/>
</dbReference>
<feature type="compositionally biased region" description="Basic and acidic residues" evidence="8">
    <location>
        <begin position="446"/>
        <end position="466"/>
    </location>
</feature>
<dbReference type="STRING" id="104259.A0A0F7U3G1"/>
<evidence type="ECO:0000256" key="7">
    <source>
        <dbReference type="ARBA" id="ARBA00023242"/>
    </source>
</evidence>
<protein>
    <recommendedName>
        <fullName evidence="11">Transcription factor domain-containing protein</fullName>
    </recommendedName>
</protein>
<evidence type="ECO:0000256" key="3">
    <source>
        <dbReference type="ARBA" id="ARBA00022833"/>
    </source>
</evidence>
<evidence type="ECO:0000256" key="8">
    <source>
        <dbReference type="SAM" id="MobiDB-lite"/>
    </source>
</evidence>
<keyword evidence="2" id="KW-0479">Metal-binding</keyword>
<feature type="region of interest" description="Disordered" evidence="8">
    <location>
        <begin position="446"/>
        <end position="473"/>
    </location>
</feature>
<dbReference type="AlphaFoldDB" id="A0A0F7U3G1"/>
<feature type="compositionally biased region" description="Basic and acidic residues" evidence="8">
    <location>
        <begin position="282"/>
        <end position="302"/>
    </location>
</feature>
<sequence>MLSKQDADMLIQSFLRRYRSNYFISNLKGIVLDTNKDLRATSPFLHAVCCLHGMVSEEEYSVSPLHREVYEEVRRKLGQVLLATPLPLEELLAISAMCLFASAPSVGPEYIDSWVLSGHCAQQAMLTINFAKISANIKSGDASLEDQKDVRLWGSICLNHLQWAAATGRPSFLPPHYTAYCLLTLDIGQATIDDAMNVAEIMLYSSIVAPSERLLSLSTEGDCPEIEAWSQKWKHLFNMPQSICLKLGYHIAYLILAKRALNISRANHSHASRHMSTEEDFTNSKDKPSGSTNADRDTERTAHPGHRPTMFEVMVVDSAILVLQTLSRMSDNQTRCLPVFYSVCITYSILVVSHYRHSSSEISDESLLGLLTRLKALSADAKMSSAMKFAIDKAMTKIATRSHKPICQQCRCYHTQYPCGNTDVIPQDLDSLRDTSHPQKLEIAGVEHDKDRYDAGREGAPSDKPTDFQPGNRHAGLWEDLPWDVRNCFEDFFSVGGIDHSKLEQMVPCV</sequence>
<keyword evidence="5" id="KW-0238">DNA-binding</keyword>
<dbReference type="Proteomes" id="UP000042958">
    <property type="component" value="Unassembled WGS sequence"/>
</dbReference>
<evidence type="ECO:0000256" key="2">
    <source>
        <dbReference type="ARBA" id="ARBA00022723"/>
    </source>
</evidence>
<accession>A0A0F7U3G1</accession>
<organism evidence="9 10">
    <name type="scientific">Penicillium brasilianum</name>
    <dbReference type="NCBI Taxonomy" id="104259"/>
    <lineage>
        <taxon>Eukaryota</taxon>
        <taxon>Fungi</taxon>
        <taxon>Dikarya</taxon>
        <taxon>Ascomycota</taxon>
        <taxon>Pezizomycotina</taxon>
        <taxon>Eurotiomycetes</taxon>
        <taxon>Eurotiomycetidae</taxon>
        <taxon>Eurotiales</taxon>
        <taxon>Aspergillaceae</taxon>
        <taxon>Penicillium</taxon>
    </lineage>
</organism>
<evidence type="ECO:0000256" key="5">
    <source>
        <dbReference type="ARBA" id="ARBA00023125"/>
    </source>
</evidence>
<dbReference type="GO" id="GO:0000981">
    <property type="term" value="F:DNA-binding transcription factor activity, RNA polymerase II-specific"/>
    <property type="evidence" value="ECO:0007669"/>
    <property type="project" value="TreeGrafter"/>
</dbReference>
<gene>
    <name evidence="9" type="ORF">PMG11_11298</name>
</gene>
<evidence type="ECO:0000256" key="1">
    <source>
        <dbReference type="ARBA" id="ARBA00004123"/>
    </source>
</evidence>
<keyword evidence="6" id="KW-0804">Transcription</keyword>
<dbReference type="GO" id="GO:0046872">
    <property type="term" value="F:metal ion binding"/>
    <property type="evidence" value="ECO:0007669"/>
    <property type="project" value="UniProtKB-KW"/>
</dbReference>
<evidence type="ECO:0000256" key="6">
    <source>
        <dbReference type="ARBA" id="ARBA00023163"/>
    </source>
</evidence>
<proteinExistence type="predicted"/>
<keyword evidence="7" id="KW-0539">Nucleus</keyword>
<name>A0A0F7U3G1_PENBI</name>